<dbReference type="KEGG" id="cvn:111120995"/>
<keyword evidence="10" id="KW-1185">Reference proteome</keyword>
<dbReference type="RefSeq" id="XP_022316499.1">
    <property type="nucleotide sequence ID" value="XM_022460791.1"/>
</dbReference>
<dbReference type="InterPro" id="IPR039993">
    <property type="entry name" value="NDUFB10"/>
</dbReference>
<dbReference type="Proteomes" id="UP000694844">
    <property type="component" value="Chromosome 2"/>
</dbReference>
<gene>
    <name evidence="11" type="primary">LOC111120110</name>
    <name evidence="12" type="synonym">LOC111120995</name>
</gene>
<evidence type="ECO:0000256" key="2">
    <source>
        <dbReference type="ARBA" id="ARBA00008317"/>
    </source>
</evidence>
<protein>
    <recommendedName>
        <fullName evidence="3">NADH dehydrogenase [ubiquinone] 1 beta subcomplex subunit 10</fullName>
    </recommendedName>
</protein>
<keyword evidence="6" id="KW-0999">Mitochondrion inner membrane</keyword>
<evidence type="ECO:0000256" key="6">
    <source>
        <dbReference type="ARBA" id="ARBA00022792"/>
    </source>
</evidence>
<evidence type="ECO:0000256" key="1">
    <source>
        <dbReference type="ARBA" id="ARBA00004443"/>
    </source>
</evidence>
<dbReference type="PANTHER" id="PTHR13094">
    <property type="entry name" value="NADH-UBIQUINONE OXIDOREDUCTASE PDSW SUBUNIT"/>
    <property type="match status" value="1"/>
</dbReference>
<dbReference type="PANTHER" id="PTHR13094:SF1">
    <property type="entry name" value="NADH DEHYDROGENASE [UBIQUINONE] 1 BETA SUBCOMPLEX SUBUNIT 10"/>
    <property type="match status" value="1"/>
</dbReference>
<keyword evidence="8" id="KW-0496">Mitochondrion</keyword>
<accession>A0A8B8CMT2</accession>
<proteinExistence type="inferred from homology"/>
<organism evidence="10 11">
    <name type="scientific">Crassostrea virginica</name>
    <name type="common">Eastern oyster</name>
    <dbReference type="NCBI Taxonomy" id="6565"/>
    <lineage>
        <taxon>Eukaryota</taxon>
        <taxon>Metazoa</taxon>
        <taxon>Spiralia</taxon>
        <taxon>Lophotrochozoa</taxon>
        <taxon>Mollusca</taxon>
        <taxon>Bivalvia</taxon>
        <taxon>Autobranchia</taxon>
        <taxon>Pteriomorphia</taxon>
        <taxon>Ostreida</taxon>
        <taxon>Ostreoidea</taxon>
        <taxon>Ostreidae</taxon>
        <taxon>Crassostrea</taxon>
    </lineage>
</organism>
<keyword evidence="4" id="KW-0813">Transport</keyword>
<keyword evidence="7" id="KW-0249">Electron transport</keyword>
<evidence type="ECO:0000256" key="3">
    <source>
        <dbReference type="ARBA" id="ARBA00014109"/>
    </source>
</evidence>
<sequence length="175" mass="21410">MTDEQSEVDQKIRREFTVSPFDKAKDHFYGRFIASTLAMFERPVTYMRENWIEPGQAKRRGVYYHRKFRRVPTIDQCLQDDQLCMYEANEQMKRDKAVDKQIIKHLKLRFDDCRRKYMEGSQTRCYQTFEDWNNARENYLIKYGDLPAQHNALDVYFKQVHRLIYERRQAEQKTE</sequence>
<dbReference type="GO" id="GO:0045271">
    <property type="term" value="C:respiratory chain complex I"/>
    <property type="evidence" value="ECO:0007669"/>
    <property type="project" value="UniProtKB-ARBA"/>
</dbReference>
<evidence type="ECO:0000313" key="12">
    <source>
        <dbReference type="RefSeq" id="XP_022317784.1"/>
    </source>
</evidence>
<reference evidence="11 12" key="1">
    <citation type="submission" date="2025-04" db="UniProtKB">
        <authorList>
            <consortium name="RefSeq"/>
        </authorList>
    </citation>
    <scope>IDENTIFICATION</scope>
    <source>
        <tissue evidence="11 12">Whole sample</tissue>
    </source>
</reference>
<dbReference type="RefSeq" id="XP_022317784.1">
    <property type="nucleotide sequence ID" value="XM_022462076.1"/>
</dbReference>
<comment type="subcellular location">
    <subcellularLocation>
        <location evidence="1">Mitochondrion inner membrane</location>
        <topology evidence="1">Peripheral membrane protein</topology>
        <orientation evidence="1">Matrix side</orientation>
    </subcellularLocation>
</comment>
<dbReference type="KEGG" id="cvn:111120110"/>
<dbReference type="InterPro" id="IPR019377">
    <property type="entry name" value="NADH_UbQ_OxRdtase_su10"/>
</dbReference>
<keyword evidence="5" id="KW-0679">Respiratory chain</keyword>
<comment type="similarity">
    <text evidence="2">Belongs to the complex I NDUFB10 subunit family.</text>
</comment>
<keyword evidence="9" id="KW-0472">Membrane</keyword>
<name>A0A8B8CMT2_CRAVI</name>
<dbReference type="GeneID" id="111120110"/>
<evidence type="ECO:0000256" key="9">
    <source>
        <dbReference type="ARBA" id="ARBA00023136"/>
    </source>
</evidence>
<evidence type="ECO:0000313" key="10">
    <source>
        <dbReference type="Proteomes" id="UP000694844"/>
    </source>
</evidence>
<evidence type="ECO:0000256" key="8">
    <source>
        <dbReference type="ARBA" id="ARBA00023128"/>
    </source>
</evidence>
<evidence type="ECO:0000313" key="11">
    <source>
        <dbReference type="RefSeq" id="XP_022316499.1"/>
    </source>
</evidence>
<dbReference type="GO" id="GO:0005743">
    <property type="term" value="C:mitochondrial inner membrane"/>
    <property type="evidence" value="ECO:0007669"/>
    <property type="project" value="UniProtKB-SubCell"/>
</dbReference>
<dbReference type="Pfam" id="PF10249">
    <property type="entry name" value="NDUFB10"/>
    <property type="match status" value="1"/>
</dbReference>
<evidence type="ECO:0000256" key="4">
    <source>
        <dbReference type="ARBA" id="ARBA00022448"/>
    </source>
</evidence>
<evidence type="ECO:0000256" key="7">
    <source>
        <dbReference type="ARBA" id="ARBA00022982"/>
    </source>
</evidence>
<dbReference type="OrthoDB" id="6017729at2759"/>
<dbReference type="AlphaFoldDB" id="A0A8B8CMT2"/>
<evidence type="ECO:0000256" key="5">
    <source>
        <dbReference type="ARBA" id="ARBA00022660"/>
    </source>
</evidence>